<protein>
    <submittedName>
        <fullName evidence="4">Uncharacterized protein</fullName>
    </submittedName>
</protein>
<name>A0A5C7I7F4_9ROSI</name>
<proteinExistence type="inferred from homology"/>
<keyword evidence="2" id="KW-0217">Developmental protein</keyword>
<evidence type="ECO:0000313" key="5">
    <source>
        <dbReference type="Proteomes" id="UP000323000"/>
    </source>
</evidence>
<dbReference type="PANTHER" id="PTHR31175:SF82">
    <property type="entry name" value="AUXIN-RESPONSIVE PROTEIN SAUR65"/>
    <property type="match status" value="1"/>
</dbReference>
<comment type="similarity">
    <text evidence="1">Belongs to the ARG7 family.</text>
</comment>
<organism evidence="4 5">
    <name type="scientific">Acer yangbiense</name>
    <dbReference type="NCBI Taxonomy" id="1000413"/>
    <lineage>
        <taxon>Eukaryota</taxon>
        <taxon>Viridiplantae</taxon>
        <taxon>Streptophyta</taxon>
        <taxon>Embryophyta</taxon>
        <taxon>Tracheophyta</taxon>
        <taxon>Spermatophyta</taxon>
        <taxon>Magnoliopsida</taxon>
        <taxon>eudicotyledons</taxon>
        <taxon>Gunneridae</taxon>
        <taxon>Pentapetalae</taxon>
        <taxon>rosids</taxon>
        <taxon>malvids</taxon>
        <taxon>Sapindales</taxon>
        <taxon>Sapindaceae</taxon>
        <taxon>Hippocastanoideae</taxon>
        <taxon>Acereae</taxon>
        <taxon>Acer</taxon>
    </lineage>
</organism>
<dbReference type="Proteomes" id="UP000323000">
    <property type="component" value="Chromosome 4"/>
</dbReference>
<evidence type="ECO:0000256" key="3">
    <source>
        <dbReference type="ARBA" id="ARBA00022604"/>
    </source>
</evidence>
<reference evidence="5" key="1">
    <citation type="journal article" date="2019" name="Gigascience">
        <title>De novo genome assembly of the endangered Acer yangbiense, a plant species with extremely small populations endemic to Yunnan Province, China.</title>
        <authorList>
            <person name="Yang J."/>
            <person name="Wariss H.M."/>
            <person name="Tao L."/>
            <person name="Zhang R."/>
            <person name="Yun Q."/>
            <person name="Hollingsworth P."/>
            <person name="Dao Z."/>
            <person name="Luo G."/>
            <person name="Guo H."/>
            <person name="Ma Y."/>
            <person name="Sun W."/>
        </authorList>
    </citation>
    <scope>NUCLEOTIDE SEQUENCE [LARGE SCALE GENOMIC DNA]</scope>
    <source>
        <strain evidence="5">cv. Malutang</strain>
    </source>
</reference>
<dbReference type="OrthoDB" id="1936278at2759"/>
<dbReference type="PANTHER" id="PTHR31175">
    <property type="entry name" value="AUXIN-RESPONSIVE FAMILY PROTEIN"/>
    <property type="match status" value="1"/>
</dbReference>
<dbReference type="AlphaFoldDB" id="A0A5C7I7F4"/>
<evidence type="ECO:0000313" key="4">
    <source>
        <dbReference type="EMBL" id="TXG64978.1"/>
    </source>
</evidence>
<keyword evidence="5" id="KW-1185">Reference proteome</keyword>
<dbReference type="EMBL" id="VAHF01000004">
    <property type="protein sequence ID" value="TXG64978.1"/>
    <property type="molecule type" value="Genomic_DNA"/>
</dbReference>
<gene>
    <name evidence="4" type="ORF">EZV62_011972</name>
</gene>
<evidence type="ECO:0000256" key="2">
    <source>
        <dbReference type="ARBA" id="ARBA00022473"/>
    </source>
</evidence>
<keyword evidence="3" id="KW-0341">Growth regulation</keyword>
<dbReference type="InterPro" id="IPR003676">
    <property type="entry name" value="SAUR_fam"/>
</dbReference>
<sequence>MVRKPQRQAAMGRVERISLPRATAEVDVESYSKASLEEKGHFVIYTFDRKRFVIPLAYLSNDIFRELLKLSEEEFGLLSDEPITLPCEAAFMTFIVSLIKCGAAKGHLHQASNPDIMVFLRTPDKRRMRTMKELAKKLFLILMKPEFLTRGSSHLWMKKTLFKEVPKRFEGFYGTDGTLYRNEGNKTQEFFESVVEGMGFRSSDQLKEHFLVLRHDQMKYPQIATMLSEMVFLRTPDIRRMRTMEELSNKLWFYDTDGMFYRNEGKKTQEFFESVVESMSFRSSDPLKEPFLVLRRDQMKYAQIATMLSEMGRAVKEALFDLDETGILDGRIITLVDEKNSSKKYLKVLKLMERFTITRARGRGNTSRVLSKAWLLGSLVGLKL</sequence>
<evidence type="ECO:0000256" key="1">
    <source>
        <dbReference type="ARBA" id="ARBA00006974"/>
    </source>
</evidence>
<comment type="caution">
    <text evidence="4">The sequence shown here is derived from an EMBL/GenBank/DDBJ whole genome shotgun (WGS) entry which is preliminary data.</text>
</comment>
<dbReference type="GO" id="GO:0009733">
    <property type="term" value="P:response to auxin"/>
    <property type="evidence" value="ECO:0007669"/>
    <property type="project" value="InterPro"/>
</dbReference>
<accession>A0A5C7I7F4</accession>
<dbReference type="Pfam" id="PF02519">
    <property type="entry name" value="Auxin_inducible"/>
    <property type="match status" value="1"/>
</dbReference>